<keyword evidence="3 6" id="KW-0812">Transmembrane</keyword>
<evidence type="ECO:0000256" key="1">
    <source>
        <dbReference type="ARBA" id="ARBA00004651"/>
    </source>
</evidence>
<dbReference type="PANTHER" id="PTHR23523">
    <property type="match status" value="1"/>
</dbReference>
<dbReference type="EMBL" id="JBHMAF010000003">
    <property type="protein sequence ID" value="MFB9757032.1"/>
    <property type="molecule type" value="Genomic_DNA"/>
</dbReference>
<evidence type="ECO:0000256" key="4">
    <source>
        <dbReference type="ARBA" id="ARBA00022989"/>
    </source>
</evidence>
<dbReference type="Gene3D" id="1.20.1250.20">
    <property type="entry name" value="MFS general substrate transporter like domains"/>
    <property type="match status" value="2"/>
</dbReference>
<feature type="domain" description="Major facilitator superfamily (MFS) profile" evidence="7">
    <location>
        <begin position="25"/>
        <end position="404"/>
    </location>
</feature>
<keyword evidence="9" id="KW-1185">Reference proteome</keyword>
<name>A0ABV5W8X0_9BACI</name>
<dbReference type="RefSeq" id="WP_379947285.1">
    <property type="nucleotide sequence ID" value="NZ_JBHMAF010000003.1"/>
</dbReference>
<evidence type="ECO:0000313" key="9">
    <source>
        <dbReference type="Proteomes" id="UP001589609"/>
    </source>
</evidence>
<evidence type="ECO:0000256" key="6">
    <source>
        <dbReference type="SAM" id="Phobius"/>
    </source>
</evidence>
<dbReference type="Proteomes" id="UP001589609">
    <property type="component" value="Unassembled WGS sequence"/>
</dbReference>
<feature type="transmembrane region" description="Helical" evidence="6">
    <location>
        <begin position="378"/>
        <end position="400"/>
    </location>
</feature>
<feature type="transmembrane region" description="Helical" evidence="6">
    <location>
        <begin position="183"/>
        <end position="203"/>
    </location>
</feature>
<dbReference type="SUPFAM" id="SSF103473">
    <property type="entry name" value="MFS general substrate transporter"/>
    <property type="match status" value="1"/>
</dbReference>
<protein>
    <submittedName>
        <fullName evidence="8">CynX/NimT family MFS transporter</fullName>
    </submittedName>
</protein>
<feature type="transmembrane region" description="Helical" evidence="6">
    <location>
        <begin position="118"/>
        <end position="136"/>
    </location>
</feature>
<dbReference type="PROSITE" id="PS50850">
    <property type="entry name" value="MFS"/>
    <property type="match status" value="1"/>
</dbReference>
<feature type="transmembrane region" description="Helical" evidence="6">
    <location>
        <begin position="224"/>
        <end position="250"/>
    </location>
</feature>
<dbReference type="Pfam" id="PF07690">
    <property type="entry name" value="MFS_1"/>
    <property type="match status" value="1"/>
</dbReference>
<comment type="caution">
    <text evidence="8">The sequence shown here is derived from an EMBL/GenBank/DDBJ whole genome shotgun (WGS) entry which is preliminary data.</text>
</comment>
<accession>A0ABV5W8X0</accession>
<dbReference type="InterPro" id="IPR020846">
    <property type="entry name" value="MFS_dom"/>
</dbReference>
<dbReference type="InterPro" id="IPR011701">
    <property type="entry name" value="MFS"/>
</dbReference>
<keyword evidence="4 6" id="KW-1133">Transmembrane helix</keyword>
<evidence type="ECO:0000256" key="5">
    <source>
        <dbReference type="ARBA" id="ARBA00023136"/>
    </source>
</evidence>
<feature type="transmembrane region" description="Helical" evidence="6">
    <location>
        <begin position="349"/>
        <end position="372"/>
    </location>
</feature>
<comment type="subcellular location">
    <subcellularLocation>
        <location evidence="1">Cell membrane</location>
        <topology evidence="1">Multi-pass membrane protein</topology>
    </subcellularLocation>
</comment>
<proteinExistence type="predicted"/>
<evidence type="ECO:0000256" key="2">
    <source>
        <dbReference type="ARBA" id="ARBA00022448"/>
    </source>
</evidence>
<feature type="transmembrane region" description="Helical" evidence="6">
    <location>
        <begin position="262"/>
        <end position="282"/>
    </location>
</feature>
<feature type="transmembrane region" description="Helical" evidence="6">
    <location>
        <begin position="94"/>
        <end position="112"/>
    </location>
</feature>
<keyword evidence="5 6" id="KW-0472">Membrane</keyword>
<dbReference type="PANTHER" id="PTHR23523:SF2">
    <property type="entry name" value="2-NITROIMIDAZOLE TRANSPORTER"/>
    <property type="match status" value="1"/>
</dbReference>
<evidence type="ECO:0000259" key="7">
    <source>
        <dbReference type="PROSITE" id="PS50850"/>
    </source>
</evidence>
<feature type="transmembrane region" description="Helical" evidence="6">
    <location>
        <begin position="26"/>
        <end position="44"/>
    </location>
</feature>
<reference evidence="8 9" key="1">
    <citation type="submission" date="2024-09" db="EMBL/GenBank/DDBJ databases">
        <authorList>
            <person name="Sun Q."/>
            <person name="Mori K."/>
        </authorList>
    </citation>
    <scope>NUCLEOTIDE SEQUENCE [LARGE SCALE GENOMIC DNA]</scope>
    <source>
        <strain evidence="8 9">JCM 11201</strain>
    </source>
</reference>
<dbReference type="CDD" id="cd17339">
    <property type="entry name" value="MFS_NIMT_CynX_like"/>
    <property type="match status" value="1"/>
</dbReference>
<dbReference type="InterPro" id="IPR036259">
    <property type="entry name" value="MFS_trans_sf"/>
</dbReference>
<feature type="transmembrane region" description="Helical" evidence="6">
    <location>
        <begin position="148"/>
        <end position="171"/>
    </location>
</feature>
<evidence type="ECO:0000313" key="8">
    <source>
        <dbReference type="EMBL" id="MFB9757032.1"/>
    </source>
</evidence>
<gene>
    <name evidence="8" type="ORF">ACFFMS_00480</name>
</gene>
<organism evidence="8 9">
    <name type="scientific">Ectobacillus funiculus</name>
    <dbReference type="NCBI Taxonomy" id="137993"/>
    <lineage>
        <taxon>Bacteria</taxon>
        <taxon>Bacillati</taxon>
        <taxon>Bacillota</taxon>
        <taxon>Bacilli</taxon>
        <taxon>Bacillales</taxon>
        <taxon>Bacillaceae</taxon>
        <taxon>Ectobacillus</taxon>
    </lineage>
</organism>
<feature type="transmembrane region" description="Helical" evidence="6">
    <location>
        <begin position="64"/>
        <end position="82"/>
    </location>
</feature>
<sequence>MKVKESNHMHSKHTVAKAHSSSRLRTWILIIGIICAAANLRSPLTGVGPILEFIQSDTGMSNTLAGMLTTLPLLAFAFFSPLAPKIARNIGMGYTLFGALLLLAVGIILRSVPVTGTLFIGTALIGIAIAICNVLLPSLIKQEFPYKVGLMTGVYSASMNMWAAIASGISIPLTQGLGFGWRISLACWILLSLISIAVWIPQLRTHKRRSSSVHTKESLWHSKLAWNVTMFMGLQSVVFYSVVTWLPAILHQQGVSQSAAGWLLSLAQLASLPPTFIVPIIASRSSNQRGLVGFIVAVLLLGYIGLLSGATAFMPLYVILLGIGTGSGFGLATMFFTLRTRNAHEAAELSGMAQSVGYLLAAAGPILFGFVHDLTHNWTIPLLILVAAAILLFIFGMGAASSNYVTSTKRNSTFDFQKQKGS</sequence>
<evidence type="ECO:0000256" key="3">
    <source>
        <dbReference type="ARBA" id="ARBA00022692"/>
    </source>
</evidence>
<feature type="transmembrane region" description="Helical" evidence="6">
    <location>
        <begin position="291"/>
        <end position="310"/>
    </location>
</feature>
<feature type="transmembrane region" description="Helical" evidence="6">
    <location>
        <begin position="316"/>
        <end position="337"/>
    </location>
</feature>
<keyword evidence="2" id="KW-0813">Transport</keyword>
<dbReference type="InterPro" id="IPR052524">
    <property type="entry name" value="MFS_Cyanate_Porter"/>
</dbReference>